<dbReference type="EMBL" id="CH473971">
    <property type="protein sequence ID" value="EDM14482.1"/>
    <property type="molecule type" value="Genomic_DNA"/>
</dbReference>
<dbReference type="AlphaFoldDB" id="A6IX51"/>
<protein>
    <submittedName>
        <fullName evidence="2">RCG46955</fullName>
    </submittedName>
</protein>
<evidence type="ECO:0000313" key="2">
    <source>
        <dbReference type="EMBL" id="EDM14482.1"/>
    </source>
</evidence>
<feature type="region of interest" description="Disordered" evidence="1">
    <location>
        <begin position="23"/>
        <end position="46"/>
    </location>
</feature>
<evidence type="ECO:0000256" key="1">
    <source>
        <dbReference type="SAM" id="MobiDB-lite"/>
    </source>
</evidence>
<organism evidence="2 3">
    <name type="scientific">Rattus norvegicus</name>
    <name type="common">Rat</name>
    <dbReference type="NCBI Taxonomy" id="10116"/>
    <lineage>
        <taxon>Eukaryota</taxon>
        <taxon>Metazoa</taxon>
        <taxon>Chordata</taxon>
        <taxon>Craniata</taxon>
        <taxon>Vertebrata</taxon>
        <taxon>Euteleostomi</taxon>
        <taxon>Mammalia</taxon>
        <taxon>Eutheria</taxon>
        <taxon>Euarchontoglires</taxon>
        <taxon>Glires</taxon>
        <taxon>Rodentia</taxon>
        <taxon>Myomorpha</taxon>
        <taxon>Muroidea</taxon>
        <taxon>Muridae</taxon>
        <taxon>Murinae</taxon>
        <taxon>Rattus</taxon>
    </lineage>
</organism>
<sequence>MTPTPLLSRCCQTRTGAMLSVTQPMRPRRARRETCCLSSGPQECSP</sequence>
<accession>A6IX51</accession>
<gene>
    <name evidence="2" type="ORF">rCG_46955</name>
</gene>
<dbReference type="Proteomes" id="UP000234681">
    <property type="component" value="Chromosome 18"/>
</dbReference>
<feature type="compositionally biased region" description="Polar residues" evidence="1">
    <location>
        <begin position="36"/>
        <end position="46"/>
    </location>
</feature>
<reference evidence="3" key="1">
    <citation type="submission" date="2005-09" db="EMBL/GenBank/DDBJ databases">
        <authorList>
            <person name="Mural R.J."/>
            <person name="Li P.W."/>
            <person name="Adams M.D."/>
            <person name="Amanatides P.G."/>
            <person name="Baden-Tillson H."/>
            <person name="Barnstead M."/>
            <person name="Chin S.H."/>
            <person name="Dew I."/>
            <person name="Evans C.A."/>
            <person name="Ferriera S."/>
            <person name="Flanigan M."/>
            <person name="Fosler C."/>
            <person name="Glodek A."/>
            <person name="Gu Z."/>
            <person name="Holt R.A."/>
            <person name="Jennings D."/>
            <person name="Kraft C.L."/>
            <person name="Lu F."/>
            <person name="Nguyen T."/>
            <person name="Nusskern D.R."/>
            <person name="Pfannkoch C.M."/>
            <person name="Sitter C."/>
            <person name="Sutton G.G."/>
            <person name="Venter J.C."/>
            <person name="Wang Z."/>
            <person name="Woodage T."/>
            <person name="Zheng X.H."/>
            <person name="Zhong F."/>
        </authorList>
    </citation>
    <scope>NUCLEOTIDE SEQUENCE [LARGE SCALE GENOMIC DNA]</scope>
    <source>
        <strain>BN</strain>
        <strain evidence="3">Sprague-Dawley</strain>
    </source>
</reference>
<name>A6IX51_RAT</name>
<evidence type="ECO:0000313" key="3">
    <source>
        <dbReference type="Proteomes" id="UP000234681"/>
    </source>
</evidence>
<proteinExistence type="predicted"/>